<feature type="binding site" evidence="8">
    <location>
        <position position="56"/>
    </location>
    <ligand>
        <name>substrate</name>
    </ligand>
</feature>
<evidence type="ECO:0000259" key="9">
    <source>
        <dbReference type="SMART" id="SM00359"/>
    </source>
</evidence>
<keyword evidence="6 8" id="KW-0418">Kinase</keyword>
<keyword evidence="3 8" id="KW-0641">Proline biosynthesis</keyword>
<feature type="binding site" evidence="8">
    <location>
        <position position="143"/>
    </location>
    <ligand>
        <name>substrate</name>
    </ligand>
</feature>
<keyword evidence="2 8" id="KW-0028">Amino-acid biosynthesis</keyword>
<gene>
    <name evidence="8" type="primary">proB</name>
    <name evidence="10" type="ORF">EV695_0837</name>
</gene>
<evidence type="ECO:0000256" key="2">
    <source>
        <dbReference type="ARBA" id="ARBA00022605"/>
    </source>
</evidence>
<comment type="catalytic activity">
    <reaction evidence="8">
        <text>L-glutamate + ATP = L-glutamyl 5-phosphate + ADP</text>
        <dbReference type="Rhea" id="RHEA:14877"/>
        <dbReference type="ChEBI" id="CHEBI:29985"/>
        <dbReference type="ChEBI" id="CHEBI:30616"/>
        <dbReference type="ChEBI" id="CHEBI:58274"/>
        <dbReference type="ChEBI" id="CHEBI:456216"/>
        <dbReference type="EC" id="2.7.2.11"/>
    </reaction>
</comment>
<dbReference type="FunFam" id="3.40.1160.10:FF:000018">
    <property type="entry name" value="Glutamate 5-kinase"/>
    <property type="match status" value="1"/>
</dbReference>
<dbReference type="PROSITE" id="PS50890">
    <property type="entry name" value="PUA"/>
    <property type="match status" value="1"/>
</dbReference>
<dbReference type="AlphaFoldDB" id="A0A4R1F3X4"/>
<dbReference type="InterPro" id="IPR036974">
    <property type="entry name" value="PUA_sf"/>
</dbReference>
<dbReference type="InterPro" id="IPR036393">
    <property type="entry name" value="AceGlu_kinase-like_sf"/>
</dbReference>
<dbReference type="GO" id="GO:0055129">
    <property type="term" value="P:L-proline biosynthetic process"/>
    <property type="evidence" value="ECO:0007669"/>
    <property type="project" value="UniProtKB-UniRule"/>
</dbReference>
<name>A0A4R1F3X4_9GAMM</name>
<comment type="pathway">
    <text evidence="8">Amino-acid biosynthesis; L-proline biosynthesis; L-glutamate 5-semialdehyde from L-glutamate: step 1/2.</text>
</comment>
<dbReference type="OrthoDB" id="9804434at2"/>
<comment type="similarity">
    <text evidence="8">Belongs to the glutamate 5-kinase family.</text>
</comment>
<evidence type="ECO:0000256" key="5">
    <source>
        <dbReference type="ARBA" id="ARBA00022741"/>
    </source>
</evidence>
<dbReference type="PIRSF" id="PIRSF000729">
    <property type="entry name" value="GK"/>
    <property type="match status" value="1"/>
</dbReference>
<feature type="binding site" evidence="8">
    <location>
        <position position="155"/>
    </location>
    <ligand>
        <name>substrate</name>
    </ligand>
</feature>
<dbReference type="InterPro" id="IPR002478">
    <property type="entry name" value="PUA"/>
</dbReference>
<dbReference type="FunFam" id="2.30.130.10:FF:000007">
    <property type="entry name" value="Glutamate 5-kinase"/>
    <property type="match status" value="1"/>
</dbReference>
<dbReference type="InterPro" id="IPR001057">
    <property type="entry name" value="Glu/AcGlu_kinase"/>
</dbReference>
<dbReference type="GO" id="GO:0005524">
    <property type="term" value="F:ATP binding"/>
    <property type="evidence" value="ECO:0007669"/>
    <property type="project" value="UniProtKB-KW"/>
</dbReference>
<reference evidence="10 11" key="1">
    <citation type="submission" date="2019-03" db="EMBL/GenBank/DDBJ databases">
        <title>Genomic Encyclopedia of Type Strains, Phase IV (KMG-IV): sequencing the most valuable type-strain genomes for metagenomic binning, comparative biology and taxonomic classification.</title>
        <authorList>
            <person name="Goeker M."/>
        </authorList>
    </citation>
    <scope>NUCLEOTIDE SEQUENCE [LARGE SCALE GENOMIC DNA]</scope>
    <source>
        <strain evidence="10 11">DSM 24830</strain>
    </source>
</reference>
<dbReference type="InterPro" id="IPR019797">
    <property type="entry name" value="Glutamate_5-kinase_CS"/>
</dbReference>
<dbReference type="InterPro" id="IPR001048">
    <property type="entry name" value="Asp/Glu/Uridylate_kinase"/>
</dbReference>
<evidence type="ECO:0000256" key="4">
    <source>
        <dbReference type="ARBA" id="ARBA00022679"/>
    </source>
</evidence>
<dbReference type="Pfam" id="PF01472">
    <property type="entry name" value="PUA"/>
    <property type="match status" value="1"/>
</dbReference>
<dbReference type="Pfam" id="PF00696">
    <property type="entry name" value="AA_kinase"/>
    <property type="match status" value="1"/>
</dbReference>
<protein>
    <recommendedName>
        <fullName evidence="8">Glutamate 5-kinase</fullName>
        <ecNumber evidence="8">2.7.2.11</ecNumber>
    </recommendedName>
    <alternativeName>
        <fullName evidence="8">Gamma-glutamyl kinase</fullName>
        <shortName evidence="8">GK</shortName>
    </alternativeName>
</protein>
<evidence type="ECO:0000256" key="1">
    <source>
        <dbReference type="ARBA" id="ARBA00022490"/>
    </source>
</evidence>
<dbReference type="CDD" id="cd04242">
    <property type="entry name" value="AAK_G5K_ProB"/>
    <property type="match status" value="1"/>
</dbReference>
<comment type="function">
    <text evidence="8">Catalyzes the transfer of a phosphate group to glutamate to form L-glutamate 5-phosphate.</text>
</comment>
<organism evidence="10 11">
    <name type="scientific">Cocleimonas flava</name>
    <dbReference type="NCBI Taxonomy" id="634765"/>
    <lineage>
        <taxon>Bacteria</taxon>
        <taxon>Pseudomonadati</taxon>
        <taxon>Pseudomonadota</taxon>
        <taxon>Gammaproteobacteria</taxon>
        <taxon>Thiotrichales</taxon>
        <taxon>Thiotrichaceae</taxon>
        <taxon>Cocleimonas</taxon>
    </lineage>
</organism>
<dbReference type="PRINTS" id="PR00474">
    <property type="entry name" value="GLU5KINASE"/>
</dbReference>
<dbReference type="UniPathway" id="UPA00098">
    <property type="reaction ID" value="UER00359"/>
</dbReference>
<evidence type="ECO:0000256" key="3">
    <source>
        <dbReference type="ARBA" id="ARBA00022650"/>
    </source>
</evidence>
<evidence type="ECO:0000256" key="8">
    <source>
        <dbReference type="HAMAP-Rule" id="MF_00456"/>
    </source>
</evidence>
<dbReference type="EC" id="2.7.2.11" evidence="8"/>
<keyword evidence="1 8" id="KW-0963">Cytoplasm</keyword>
<keyword evidence="11" id="KW-1185">Reference proteome</keyword>
<comment type="subcellular location">
    <subcellularLocation>
        <location evidence="8">Cytoplasm</location>
    </subcellularLocation>
</comment>
<dbReference type="EMBL" id="SMFQ01000002">
    <property type="protein sequence ID" value="TCJ88976.1"/>
    <property type="molecule type" value="Genomic_DNA"/>
</dbReference>
<sequence length="374" mass="40747">MSRIKYTQKAKRWVIKIGSALLTKDGKGLDYDAINNWTEEMVQLRQQGIEIILVSSGSVAEGMSRMGWTKRPTELAELQAAAAIGQTGLIEAYETQFKKHHIQAAQILLTHDDVSNRKRYLNARNTLRALLKFKALPIINENDTVALEEMRLGDNDTLAALVANITEAELLVILTDQQGLFDKDPRHNSDAKLITEERAGNKKLHEYVGEIKTSLGSGGMSTKLTAAQRAARSGCATIIASGREEKVLGRIANGEIIGTLLTPDDSHFSAKKQWIAGQVQASGAVYLDAGASKAIQTQGTSLLPIGVIKSEGDFKRGDVVDCKNQSDQVIARGLINYSDKEVSLLAQKPSNKIGSILGYTGESELIHRDNLVVL</sequence>
<evidence type="ECO:0000256" key="7">
    <source>
        <dbReference type="ARBA" id="ARBA00022840"/>
    </source>
</evidence>
<dbReference type="SUPFAM" id="SSF53633">
    <property type="entry name" value="Carbamate kinase-like"/>
    <property type="match status" value="1"/>
</dbReference>
<evidence type="ECO:0000313" key="11">
    <source>
        <dbReference type="Proteomes" id="UP000294887"/>
    </source>
</evidence>
<dbReference type="SMART" id="SM00359">
    <property type="entry name" value="PUA"/>
    <property type="match status" value="1"/>
</dbReference>
<evidence type="ECO:0000256" key="6">
    <source>
        <dbReference type="ARBA" id="ARBA00022777"/>
    </source>
</evidence>
<dbReference type="NCBIfam" id="TIGR01027">
    <property type="entry name" value="proB"/>
    <property type="match status" value="1"/>
</dbReference>
<feature type="binding site" evidence="8">
    <location>
        <begin position="175"/>
        <end position="176"/>
    </location>
    <ligand>
        <name>ATP</name>
        <dbReference type="ChEBI" id="CHEBI:30616"/>
    </ligand>
</feature>
<comment type="caution">
    <text evidence="10">The sequence shown here is derived from an EMBL/GenBank/DDBJ whole genome shotgun (WGS) entry which is preliminary data.</text>
</comment>
<dbReference type="PANTHER" id="PTHR43654:SF1">
    <property type="entry name" value="ISOPENTENYL PHOSPHATE KINASE"/>
    <property type="match status" value="1"/>
</dbReference>
<dbReference type="HAMAP" id="MF_00456">
    <property type="entry name" value="ProB"/>
    <property type="match status" value="1"/>
</dbReference>
<feature type="binding site" evidence="8">
    <location>
        <position position="16"/>
    </location>
    <ligand>
        <name>ATP</name>
        <dbReference type="ChEBI" id="CHEBI:30616"/>
    </ligand>
</feature>
<dbReference type="PANTHER" id="PTHR43654">
    <property type="entry name" value="GLUTAMATE 5-KINASE"/>
    <property type="match status" value="1"/>
</dbReference>
<keyword evidence="7 8" id="KW-0067">ATP-binding</keyword>
<dbReference type="Gene3D" id="3.40.1160.10">
    <property type="entry name" value="Acetylglutamate kinase-like"/>
    <property type="match status" value="2"/>
</dbReference>
<dbReference type="RefSeq" id="WP_131904640.1">
    <property type="nucleotide sequence ID" value="NZ_BAAAFU010000008.1"/>
</dbReference>
<keyword evidence="4 8" id="KW-0808">Transferase</keyword>
<dbReference type="GO" id="GO:0004349">
    <property type="term" value="F:glutamate 5-kinase activity"/>
    <property type="evidence" value="ECO:0007669"/>
    <property type="project" value="UniProtKB-UniRule"/>
</dbReference>
<dbReference type="Gene3D" id="2.30.130.10">
    <property type="entry name" value="PUA domain"/>
    <property type="match status" value="1"/>
</dbReference>
<dbReference type="GO" id="GO:0005829">
    <property type="term" value="C:cytosol"/>
    <property type="evidence" value="ECO:0007669"/>
    <property type="project" value="TreeGrafter"/>
</dbReference>
<dbReference type="GO" id="GO:0003723">
    <property type="term" value="F:RNA binding"/>
    <property type="evidence" value="ECO:0007669"/>
    <property type="project" value="InterPro"/>
</dbReference>
<dbReference type="Proteomes" id="UP000294887">
    <property type="component" value="Unassembled WGS sequence"/>
</dbReference>
<dbReference type="PROSITE" id="PS00902">
    <property type="entry name" value="GLUTAMATE_5_KINASE"/>
    <property type="match status" value="1"/>
</dbReference>
<dbReference type="InterPro" id="IPR005715">
    <property type="entry name" value="Glu_5kinase/COase_Synthase"/>
</dbReference>
<feature type="domain" description="PUA" evidence="9">
    <location>
        <begin position="283"/>
        <end position="366"/>
    </location>
</feature>
<feature type="binding site" evidence="8">
    <location>
        <begin position="217"/>
        <end position="223"/>
    </location>
    <ligand>
        <name>ATP</name>
        <dbReference type="ChEBI" id="CHEBI:30616"/>
    </ligand>
</feature>
<accession>A0A4R1F3X4</accession>
<keyword evidence="5 8" id="KW-0547">Nucleotide-binding</keyword>
<dbReference type="SUPFAM" id="SSF88697">
    <property type="entry name" value="PUA domain-like"/>
    <property type="match status" value="1"/>
</dbReference>
<dbReference type="InterPro" id="IPR011529">
    <property type="entry name" value="Glu_5kinase"/>
</dbReference>
<evidence type="ECO:0000313" key="10">
    <source>
        <dbReference type="EMBL" id="TCJ88976.1"/>
    </source>
</evidence>
<dbReference type="InterPro" id="IPR041739">
    <property type="entry name" value="G5K_ProB"/>
</dbReference>
<proteinExistence type="inferred from homology"/>
<dbReference type="CDD" id="cd21157">
    <property type="entry name" value="PUA_G5K"/>
    <property type="match status" value="1"/>
</dbReference>
<dbReference type="InterPro" id="IPR015947">
    <property type="entry name" value="PUA-like_sf"/>
</dbReference>